<keyword evidence="3" id="KW-1185">Reference proteome</keyword>
<feature type="transmembrane region" description="Helical" evidence="1">
    <location>
        <begin position="27"/>
        <end position="50"/>
    </location>
</feature>
<dbReference type="GO" id="GO:0005886">
    <property type="term" value="C:plasma membrane"/>
    <property type="evidence" value="ECO:0007669"/>
    <property type="project" value="TreeGrafter"/>
</dbReference>
<dbReference type="InterPro" id="IPR008523">
    <property type="entry name" value="DUF805"/>
</dbReference>
<gene>
    <name evidence="2" type="ORF">D7V21_08735</name>
</gene>
<dbReference type="EMBL" id="RAXU01000009">
    <property type="protein sequence ID" value="RKG33611.1"/>
    <property type="molecule type" value="Genomic_DNA"/>
</dbReference>
<keyword evidence="1" id="KW-0812">Transmembrane</keyword>
<reference evidence="2 3" key="1">
    <citation type="submission" date="2018-09" db="EMBL/GenBank/DDBJ databases">
        <title>The draft genome of Acinetobacter spp. strains.</title>
        <authorList>
            <person name="Qin J."/>
            <person name="Feng Y."/>
            <person name="Zong Z."/>
        </authorList>
    </citation>
    <scope>NUCLEOTIDE SEQUENCE [LARGE SCALE GENOMIC DNA]</scope>
    <source>
        <strain evidence="2 3">WCHAc060096</strain>
    </source>
</reference>
<evidence type="ECO:0000256" key="1">
    <source>
        <dbReference type="SAM" id="Phobius"/>
    </source>
</evidence>
<dbReference type="PANTHER" id="PTHR34980">
    <property type="entry name" value="INNER MEMBRANE PROTEIN-RELATED-RELATED"/>
    <property type="match status" value="1"/>
</dbReference>
<evidence type="ECO:0000313" key="2">
    <source>
        <dbReference type="EMBL" id="RKG33611.1"/>
    </source>
</evidence>
<sequence length="171" mass="19672">MRSSVQGTHLANDSPLSSHGRFGRLSYAAWTLISSLFFIMACLALGFGIYQMSQRQVTPSSQFSLFMFFSIGSLYIFFLYYNFVFIVRRLHDRNQNGWLSLLYLVPLVNIIFMIYLLCAKGNERLNDFGPVRTTCAWERTLGWIYIILVPVGILIGFAAALIIPEYQHYLQ</sequence>
<name>A0A3A8EXM2_9GAMM</name>
<dbReference type="Proteomes" id="UP000269001">
    <property type="component" value="Unassembled WGS sequence"/>
</dbReference>
<comment type="caution">
    <text evidence="2">The sequence shown here is derived from an EMBL/GenBank/DDBJ whole genome shotgun (WGS) entry which is preliminary data.</text>
</comment>
<feature type="transmembrane region" description="Helical" evidence="1">
    <location>
        <begin position="140"/>
        <end position="163"/>
    </location>
</feature>
<keyword evidence="1" id="KW-0472">Membrane</keyword>
<dbReference type="AlphaFoldDB" id="A0A3A8EXM2"/>
<organism evidence="2 3">
    <name type="scientific">Acinetobacter guerrae</name>
    <dbReference type="NCBI Taxonomy" id="1843371"/>
    <lineage>
        <taxon>Bacteria</taxon>
        <taxon>Pseudomonadati</taxon>
        <taxon>Pseudomonadota</taxon>
        <taxon>Gammaproteobacteria</taxon>
        <taxon>Moraxellales</taxon>
        <taxon>Moraxellaceae</taxon>
        <taxon>Acinetobacter</taxon>
    </lineage>
</organism>
<accession>A0A3A8EXM2</accession>
<keyword evidence="1" id="KW-1133">Transmembrane helix</keyword>
<feature type="transmembrane region" description="Helical" evidence="1">
    <location>
        <begin position="101"/>
        <end position="119"/>
    </location>
</feature>
<evidence type="ECO:0000313" key="3">
    <source>
        <dbReference type="Proteomes" id="UP000269001"/>
    </source>
</evidence>
<dbReference type="RefSeq" id="WP_120370125.1">
    <property type="nucleotide sequence ID" value="NZ_BKYM01000001.1"/>
</dbReference>
<feature type="transmembrane region" description="Helical" evidence="1">
    <location>
        <begin position="62"/>
        <end position="81"/>
    </location>
</feature>
<protein>
    <submittedName>
        <fullName evidence="2">DUF805 domain-containing protein</fullName>
    </submittedName>
</protein>
<dbReference type="Pfam" id="PF05656">
    <property type="entry name" value="DUF805"/>
    <property type="match status" value="1"/>
</dbReference>
<proteinExistence type="predicted"/>
<dbReference type="PANTHER" id="PTHR34980:SF3">
    <property type="entry name" value="BLR8105 PROTEIN"/>
    <property type="match status" value="1"/>
</dbReference>